<sequence>MHKKKENLFPTFFATLFASGFAFFTSYGLGTLNPTVIIGLAMVLLLAFKQYGIELFSIKNKVAAIARLFFSAAFALTLSIGRQIQFQYVSANYTKTTIADGSIFYFLVYFSIFVYSFLFLQSIYLSMPKLETFFTAQNTQAFSSRKYFLFFTVFLVLCWLPYLLALYPGVVLPDSLSSVAQSMGDVPISNHHPVLFTLLVKLFVHDLPTDTINHGVFLFSIFQTLITASAISYSLCWLLKRNIHFFPVLISLCYFAFAPVFPIYALNMQKDTLFSIACFLFSLAVFDFIFQREKPTILNQIYVIILALLTTYLRNNGIYVVTGTGLICGLIILKQKRYQAFFQVVLGYTVIAGLLIHPLMARYAIPTETAEQLGVPLQQISRTIVMDGDLSKKDKAFMNQLLPIKDYEAYSPSLADSIKWHKNFNNEFLNTHKKEFLSLWARNLPSNIKIYTDAYILETFGFWVPGTKNSYGFLDTRVNTNNYGMKQVDLIEHLTGLSGMKKIIDARDFFGSGTLLWLAIGSALLAIFKKKYRYLLLFLPGMLVFATIMIATPVAFSLRYVFVLALGLPVYILSPFLLDKREKMKTDIGDTHETI</sequence>
<feature type="transmembrane region" description="Helical" evidence="1">
    <location>
        <begin position="245"/>
        <end position="266"/>
    </location>
</feature>
<name>A0A132P510_ENTFC</name>
<reference evidence="3 6" key="2">
    <citation type="submission" date="2017-02" db="EMBL/GenBank/DDBJ databases">
        <title>Clonality and virulence of isolates of VRE in Hematopoietic Stem Cell Transplanted (HSCT) patients.</title>
        <authorList>
            <person name="Marchi A.P."/>
            <person name="Martins R.C."/>
            <person name="Marie S.K."/>
            <person name="Levin A.S."/>
            <person name="Costa S.F."/>
        </authorList>
    </citation>
    <scope>NUCLEOTIDE SEQUENCE [LARGE SCALE GENOMIC DNA]</scope>
    <source>
        <strain evidence="3 6">LIM1759</strain>
    </source>
</reference>
<feature type="transmembrane region" description="Helical" evidence="1">
    <location>
        <begin position="340"/>
        <end position="360"/>
    </location>
</feature>
<dbReference type="EMBL" id="QHGU01000040">
    <property type="protein sequence ID" value="PZM55521.1"/>
    <property type="molecule type" value="Genomic_DNA"/>
</dbReference>
<reference evidence="4 7" key="3">
    <citation type="submission" date="2018-05" db="EMBL/GenBank/DDBJ databases">
        <title>Vancomycin-resistant Enterococcus faecium strain from Chelyabinsk, Russia.</title>
        <authorList>
            <person name="Gostev V."/>
            <person name="Goncharov A."/>
            <person name="Kolodzhieva V."/>
            <person name="Suvorov A."/>
            <person name="Sidorenko S."/>
            <person name="Zueva L."/>
        </authorList>
    </citation>
    <scope>NUCLEOTIDE SEQUENCE [LARGE SCALE GENOMIC DNA]</scope>
    <source>
        <strain evidence="4 7">20</strain>
    </source>
</reference>
<dbReference type="InterPro" id="IPR046062">
    <property type="entry name" value="DUF6020"/>
</dbReference>
<dbReference type="AlphaFoldDB" id="A0A132P510"/>
<keyword evidence="1" id="KW-1133">Transmembrane helix</keyword>
<dbReference type="STRING" id="1352.AL014_11005"/>
<feature type="transmembrane region" description="Helical" evidence="1">
    <location>
        <begin position="535"/>
        <end position="554"/>
    </location>
</feature>
<evidence type="ECO:0000313" key="6">
    <source>
        <dbReference type="Proteomes" id="UP000191171"/>
    </source>
</evidence>
<keyword evidence="1" id="KW-0812">Transmembrane</keyword>
<dbReference type="GeneID" id="66453248"/>
<dbReference type="RefSeq" id="WP_002299301.1">
    <property type="nucleotide sequence ID" value="NZ_AP022341.1"/>
</dbReference>
<comment type="caution">
    <text evidence="2">The sequence shown here is derived from an EMBL/GenBank/DDBJ whole genome shotgun (WGS) entry which is preliminary data.</text>
</comment>
<accession>A0A132P510</accession>
<feature type="transmembrane region" description="Helical" evidence="1">
    <location>
        <begin position="35"/>
        <end position="52"/>
    </location>
</feature>
<dbReference type="EMBL" id="LRHK01000001">
    <property type="protein sequence ID" value="KWX17393.1"/>
    <property type="molecule type" value="Genomic_DNA"/>
</dbReference>
<dbReference type="EMBL" id="MVGJ01000050">
    <property type="protein sequence ID" value="OOL82413.1"/>
    <property type="molecule type" value="Genomic_DNA"/>
</dbReference>
<feature type="transmembrane region" description="Helical" evidence="1">
    <location>
        <begin position="272"/>
        <end position="290"/>
    </location>
</feature>
<evidence type="ECO:0000256" key="1">
    <source>
        <dbReference type="SAM" id="Phobius"/>
    </source>
</evidence>
<feature type="transmembrane region" description="Helical" evidence="1">
    <location>
        <begin position="7"/>
        <end position="29"/>
    </location>
</feature>
<evidence type="ECO:0000313" key="7">
    <source>
        <dbReference type="Proteomes" id="UP000249070"/>
    </source>
</evidence>
<feature type="transmembrane region" description="Helical" evidence="1">
    <location>
        <begin position="104"/>
        <end position="126"/>
    </location>
</feature>
<feature type="transmembrane region" description="Helical" evidence="1">
    <location>
        <begin position="509"/>
        <end position="528"/>
    </location>
</feature>
<feature type="transmembrane region" description="Helical" evidence="1">
    <location>
        <begin position="216"/>
        <end position="238"/>
    </location>
</feature>
<protein>
    <recommendedName>
        <fullName evidence="8">Glycosyltransferase RgtA/B/C/D-like domain-containing protein</fullName>
    </recommendedName>
</protein>
<evidence type="ECO:0000313" key="3">
    <source>
        <dbReference type="EMBL" id="OOL82413.1"/>
    </source>
</evidence>
<dbReference type="Proteomes" id="UP000249070">
    <property type="component" value="Unassembled WGS sequence"/>
</dbReference>
<feature type="transmembrane region" description="Helical" evidence="1">
    <location>
        <begin position="147"/>
        <end position="167"/>
    </location>
</feature>
<keyword evidence="1" id="KW-0472">Membrane</keyword>
<evidence type="ECO:0000313" key="5">
    <source>
        <dbReference type="Proteomes" id="UP000070452"/>
    </source>
</evidence>
<dbReference type="Proteomes" id="UP000070452">
    <property type="component" value="Unassembled WGS sequence"/>
</dbReference>
<feature type="transmembrane region" description="Helical" evidence="1">
    <location>
        <begin position="318"/>
        <end position="333"/>
    </location>
</feature>
<evidence type="ECO:0000313" key="4">
    <source>
        <dbReference type="EMBL" id="PZM55521.1"/>
    </source>
</evidence>
<organism evidence="2 5">
    <name type="scientific">Enterococcus faecium</name>
    <name type="common">Streptococcus faecium</name>
    <dbReference type="NCBI Taxonomy" id="1352"/>
    <lineage>
        <taxon>Bacteria</taxon>
        <taxon>Bacillati</taxon>
        <taxon>Bacillota</taxon>
        <taxon>Bacilli</taxon>
        <taxon>Lactobacillales</taxon>
        <taxon>Enterococcaceae</taxon>
        <taxon>Enterococcus</taxon>
    </lineage>
</organism>
<gene>
    <name evidence="2" type="ORF">AWT83_02290</name>
    <name evidence="3" type="ORF">B1P95_09495</name>
    <name evidence="4" type="ORF">DKP91_09100</name>
</gene>
<evidence type="ECO:0000313" key="2">
    <source>
        <dbReference type="EMBL" id="KWX17393.1"/>
    </source>
</evidence>
<feature type="transmembrane region" description="Helical" evidence="1">
    <location>
        <begin position="560"/>
        <end position="578"/>
    </location>
</feature>
<feature type="transmembrane region" description="Helical" evidence="1">
    <location>
        <begin position="297"/>
        <end position="312"/>
    </location>
</feature>
<dbReference type="Pfam" id="PF19484">
    <property type="entry name" value="DUF6020"/>
    <property type="match status" value="1"/>
</dbReference>
<proteinExistence type="predicted"/>
<reference evidence="2 5" key="1">
    <citation type="submission" date="2016-01" db="EMBL/GenBank/DDBJ databases">
        <title>Molecular Mechanisms for transfer of large genomic segments between Enterococcus faecium strains.</title>
        <authorList>
            <person name="Garcia-Solache M.A."/>
            <person name="Lebreton F."/>
            <person name="Mclaughlin R.E."/>
            <person name="Whiteaker J.D."/>
            <person name="Gilmore M.S."/>
            <person name="Rice L.B."/>
        </authorList>
    </citation>
    <scope>NUCLEOTIDE SEQUENCE [LARGE SCALE GENOMIC DNA]</scope>
    <source>
        <strain evidence="2 5">D344RRF x C68</strain>
    </source>
</reference>
<feature type="transmembrane region" description="Helical" evidence="1">
    <location>
        <begin position="64"/>
        <end position="84"/>
    </location>
</feature>
<dbReference type="Proteomes" id="UP000191171">
    <property type="component" value="Unassembled WGS sequence"/>
</dbReference>
<evidence type="ECO:0008006" key="8">
    <source>
        <dbReference type="Google" id="ProtNLM"/>
    </source>
</evidence>